<protein>
    <recommendedName>
        <fullName evidence="7">POPDC1-3 domain-containing protein</fullName>
    </recommendedName>
</protein>
<sequence>MHGFTADEVGRSSVPTAAMLANASVQAYTMRNISLPSLFGDTTCDVWKQPQHVLFQLANTCFCISYLAPNGRYGILFLHALLILGFLLNSTWAWNVICAPDMFSWSFSFMILNMVQTMFLLYTMRQVKFPRELEDIYVLMFQPLQVPRLLFKKLVSLEYAQICNLHAGEAYAMQNLTKTDRLGLLIAGKVSVLTDHHFLHYIHPRQFLDSPEFESTRSGVGDKFKVSILAVTPCRYLFWQRSNLEYLLIKEPQLATVVSLLIARDITSKLYAMNEKIVTEKGSHLDIRLPSVTGSMTYRGQLTSSSQGNSITCSPMNLRKYDEVYTSQQTLVRETKKKLRRSHKWRAASD</sequence>
<comment type="similarity">
    <text evidence="2">Belongs to the popeye family.</text>
</comment>
<dbReference type="Proteomes" id="UP001321473">
    <property type="component" value="Unassembled WGS sequence"/>
</dbReference>
<dbReference type="Pfam" id="PF04831">
    <property type="entry name" value="POPDC1-3"/>
    <property type="match status" value="1"/>
</dbReference>
<evidence type="ECO:0000256" key="6">
    <source>
        <dbReference type="SAM" id="Phobius"/>
    </source>
</evidence>
<evidence type="ECO:0000256" key="5">
    <source>
        <dbReference type="ARBA" id="ARBA00023136"/>
    </source>
</evidence>
<dbReference type="GO" id="GO:0042391">
    <property type="term" value="P:regulation of membrane potential"/>
    <property type="evidence" value="ECO:0007669"/>
    <property type="project" value="TreeGrafter"/>
</dbReference>
<comment type="subcellular location">
    <subcellularLocation>
        <location evidence="1">Membrane</location>
        <topology evidence="1">Multi-pass membrane protein</topology>
    </subcellularLocation>
</comment>
<evidence type="ECO:0000256" key="2">
    <source>
        <dbReference type="ARBA" id="ARBA00007146"/>
    </source>
</evidence>
<dbReference type="GO" id="GO:0042383">
    <property type="term" value="C:sarcolemma"/>
    <property type="evidence" value="ECO:0007669"/>
    <property type="project" value="TreeGrafter"/>
</dbReference>
<dbReference type="InterPro" id="IPR006916">
    <property type="entry name" value="POPDC1-3"/>
</dbReference>
<dbReference type="GO" id="GO:0007507">
    <property type="term" value="P:heart development"/>
    <property type="evidence" value="ECO:0007669"/>
    <property type="project" value="TreeGrafter"/>
</dbReference>
<dbReference type="PANTHER" id="PTHR12101">
    <property type="entry name" value="POPEYE DOMAIN CONTAINING PROTEIN"/>
    <property type="match status" value="1"/>
</dbReference>
<comment type="caution">
    <text evidence="8">The sequence shown here is derived from an EMBL/GenBank/DDBJ whole genome shotgun (WGS) entry which is preliminary data.</text>
</comment>
<keyword evidence="3 6" id="KW-0812">Transmembrane</keyword>
<keyword evidence="5 6" id="KW-0472">Membrane</keyword>
<evidence type="ECO:0000256" key="4">
    <source>
        <dbReference type="ARBA" id="ARBA00022989"/>
    </source>
</evidence>
<dbReference type="EMBL" id="JARKHS020030886">
    <property type="protein sequence ID" value="KAK8761665.1"/>
    <property type="molecule type" value="Genomic_DNA"/>
</dbReference>
<evidence type="ECO:0000256" key="3">
    <source>
        <dbReference type="ARBA" id="ARBA00022692"/>
    </source>
</evidence>
<evidence type="ECO:0000256" key="1">
    <source>
        <dbReference type="ARBA" id="ARBA00004141"/>
    </source>
</evidence>
<evidence type="ECO:0000259" key="7">
    <source>
        <dbReference type="Pfam" id="PF04831"/>
    </source>
</evidence>
<dbReference type="GO" id="GO:0051146">
    <property type="term" value="P:striated muscle cell differentiation"/>
    <property type="evidence" value="ECO:0007669"/>
    <property type="project" value="TreeGrafter"/>
</dbReference>
<dbReference type="AlphaFoldDB" id="A0AAQ4DGS5"/>
<dbReference type="GO" id="GO:0030552">
    <property type="term" value="F:cAMP binding"/>
    <property type="evidence" value="ECO:0007669"/>
    <property type="project" value="TreeGrafter"/>
</dbReference>
<name>A0AAQ4DGS5_AMBAM</name>
<dbReference type="SUPFAM" id="SSF51206">
    <property type="entry name" value="cAMP-binding domain-like"/>
    <property type="match status" value="1"/>
</dbReference>
<keyword evidence="4 6" id="KW-1133">Transmembrane helix</keyword>
<accession>A0AAQ4DGS5</accession>
<feature type="transmembrane region" description="Helical" evidence="6">
    <location>
        <begin position="103"/>
        <end position="122"/>
    </location>
</feature>
<feature type="domain" description="POPDC1-3" evidence="7">
    <location>
        <begin position="50"/>
        <end position="276"/>
    </location>
</feature>
<feature type="transmembrane region" description="Helical" evidence="6">
    <location>
        <begin position="75"/>
        <end position="97"/>
    </location>
</feature>
<evidence type="ECO:0000313" key="8">
    <source>
        <dbReference type="EMBL" id="KAK8761665.1"/>
    </source>
</evidence>
<gene>
    <name evidence="8" type="ORF">V5799_027069</name>
</gene>
<dbReference type="InterPro" id="IPR018490">
    <property type="entry name" value="cNMP-bd_dom_sf"/>
</dbReference>
<organism evidence="8 9">
    <name type="scientific">Amblyomma americanum</name>
    <name type="common">Lone star tick</name>
    <dbReference type="NCBI Taxonomy" id="6943"/>
    <lineage>
        <taxon>Eukaryota</taxon>
        <taxon>Metazoa</taxon>
        <taxon>Ecdysozoa</taxon>
        <taxon>Arthropoda</taxon>
        <taxon>Chelicerata</taxon>
        <taxon>Arachnida</taxon>
        <taxon>Acari</taxon>
        <taxon>Parasitiformes</taxon>
        <taxon>Ixodida</taxon>
        <taxon>Ixodoidea</taxon>
        <taxon>Ixodidae</taxon>
        <taxon>Amblyomminae</taxon>
        <taxon>Amblyomma</taxon>
    </lineage>
</organism>
<keyword evidence="9" id="KW-1185">Reference proteome</keyword>
<dbReference type="PANTHER" id="PTHR12101:SF30">
    <property type="entry name" value="POPEYE DOMAIN-CONTAINING PROTEIN 3-LIKE PROTEIN"/>
    <property type="match status" value="1"/>
</dbReference>
<reference evidence="8 9" key="1">
    <citation type="journal article" date="2023" name="Arcadia Sci">
        <title>De novo assembly of a long-read Amblyomma americanum tick genome.</title>
        <authorList>
            <person name="Chou S."/>
            <person name="Poskanzer K.E."/>
            <person name="Rollins M."/>
            <person name="Thuy-Boun P.S."/>
        </authorList>
    </citation>
    <scope>NUCLEOTIDE SEQUENCE [LARGE SCALE GENOMIC DNA]</scope>
    <source>
        <strain evidence="8">F_SG_1</strain>
        <tissue evidence="8">Salivary glands</tissue>
    </source>
</reference>
<evidence type="ECO:0000313" key="9">
    <source>
        <dbReference type="Proteomes" id="UP001321473"/>
    </source>
</evidence>
<dbReference type="InterPro" id="IPR055272">
    <property type="entry name" value="POPDC1-3_dom"/>
</dbReference>
<proteinExistence type="inferred from homology"/>